<protein>
    <submittedName>
        <fullName evidence="4">VWFA domain-containing protein</fullName>
    </submittedName>
</protein>
<evidence type="ECO:0000313" key="4">
    <source>
        <dbReference type="WBParaSite" id="GPUH_0002481901-mRNA-1"/>
    </source>
</evidence>
<dbReference type="EMBL" id="UYRT01102533">
    <property type="protein sequence ID" value="VDN43327.1"/>
    <property type="molecule type" value="Genomic_DNA"/>
</dbReference>
<keyword evidence="3" id="KW-1185">Reference proteome</keyword>
<dbReference type="InterPro" id="IPR036465">
    <property type="entry name" value="vWFA_dom_sf"/>
</dbReference>
<reference evidence="2 3" key="2">
    <citation type="submission" date="2018-11" db="EMBL/GenBank/DDBJ databases">
        <authorList>
            <consortium name="Pathogen Informatics"/>
        </authorList>
    </citation>
    <scope>NUCLEOTIDE SEQUENCE [LARGE SCALE GENOMIC DNA]</scope>
</reference>
<dbReference type="Gene3D" id="3.40.50.410">
    <property type="entry name" value="von Willebrand factor, type A domain"/>
    <property type="match status" value="1"/>
</dbReference>
<gene>
    <name evidence="2" type="ORF">GPUH_LOCUS24789</name>
</gene>
<dbReference type="OrthoDB" id="6132182at2759"/>
<dbReference type="InterPro" id="IPR052229">
    <property type="entry name" value="Collagen-VI/PIF"/>
</dbReference>
<evidence type="ECO:0000313" key="3">
    <source>
        <dbReference type="Proteomes" id="UP000271098"/>
    </source>
</evidence>
<dbReference type="SMART" id="SM00327">
    <property type="entry name" value="VWA"/>
    <property type="match status" value="1"/>
</dbReference>
<dbReference type="Pfam" id="PF00092">
    <property type="entry name" value="VWA"/>
    <property type="match status" value="1"/>
</dbReference>
<dbReference type="WBParaSite" id="GPUH_0002481901-mRNA-1">
    <property type="protein sequence ID" value="GPUH_0002481901-mRNA-1"/>
    <property type="gene ID" value="GPUH_0002481901"/>
</dbReference>
<feature type="domain" description="VWFA" evidence="1">
    <location>
        <begin position="1"/>
        <end position="164"/>
    </location>
</feature>
<accession>A0A183EUZ8</accession>
<name>A0A183EUZ8_9BILA</name>
<evidence type="ECO:0000313" key="2">
    <source>
        <dbReference type="EMBL" id="VDN43327.1"/>
    </source>
</evidence>
<dbReference type="SUPFAM" id="SSF53300">
    <property type="entry name" value="vWA-like"/>
    <property type="match status" value="1"/>
</dbReference>
<reference evidence="4" key="1">
    <citation type="submission" date="2016-06" db="UniProtKB">
        <authorList>
            <consortium name="WormBaseParasite"/>
        </authorList>
    </citation>
    <scope>IDENTIFICATION</scope>
</reference>
<dbReference type="InterPro" id="IPR002035">
    <property type="entry name" value="VWF_A"/>
</dbReference>
<dbReference type="PANTHER" id="PTHR22588:SF15">
    <property type="entry name" value="VWFA DOMAIN-CONTAINING PROTEIN"/>
    <property type="match status" value="1"/>
</dbReference>
<dbReference type="GO" id="GO:0030020">
    <property type="term" value="F:extracellular matrix structural constituent conferring tensile strength"/>
    <property type="evidence" value="ECO:0007669"/>
    <property type="project" value="TreeGrafter"/>
</dbReference>
<dbReference type="PANTHER" id="PTHR22588">
    <property type="entry name" value="VWFA DOMAIN-CONTAINING PROTEIN"/>
    <property type="match status" value="1"/>
</dbReference>
<proteinExistence type="predicted"/>
<dbReference type="AlphaFoldDB" id="A0A183EUZ8"/>
<dbReference type="Proteomes" id="UP000271098">
    <property type="component" value="Unassembled WGS sequence"/>
</dbReference>
<evidence type="ECO:0000259" key="1">
    <source>
        <dbReference type="PROSITE" id="PS50234"/>
    </source>
</evidence>
<organism evidence="4">
    <name type="scientific">Gongylonema pulchrum</name>
    <dbReference type="NCBI Taxonomy" id="637853"/>
    <lineage>
        <taxon>Eukaryota</taxon>
        <taxon>Metazoa</taxon>
        <taxon>Ecdysozoa</taxon>
        <taxon>Nematoda</taxon>
        <taxon>Chromadorea</taxon>
        <taxon>Rhabditida</taxon>
        <taxon>Spirurina</taxon>
        <taxon>Spiruromorpha</taxon>
        <taxon>Spiruroidea</taxon>
        <taxon>Gongylonematidae</taxon>
        <taxon>Gongylonema</taxon>
    </lineage>
</organism>
<dbReference type="PROSITE" id="PS50234">
    <property type="entry name" value="VWFA"/>
    <property type="match status" value="1"/>
</dbReference>
<sequence>MLAPVQTAFSLAEPELIRIKKLIKIGEDEQRVALVQFAGSTHQRVEWTFDTFDNARDVAEALAQVRHFTGTTYIGRALENSIGILETRRQGVPTIVILVSDGFSQDDASRPAEEIRQMSNVDFYAVSMSDLNNFDYLAKLTDDPTKVYVGQRSEDLKQDLLKLIRCRT</sequence>